<evidence type="ECO:0000256" key="2">
    <source>
        <dbReference type="ARBA" id="ARBA00005254"/>
    </source>
</evidence>
<dbReference type="PROSITE" id="PS51800">
    <property type="entry name" value="ZF_CHHC_U11_48K"/>
    <property type="match status" value="1"/>
</dbReference>
<evidence type="ECO:0000256" key="5">
    <source>
        <dbReference type="ARBA" id="ARBA00022832"/>
    </source>
</evidence>
<evidence type="ECO:0000259" key="9">
    <source>
        <dbReference type="PROSITE" id="PS51800"/>
    </source>
</evidence>
<dbReference type="GO" id="GO:0051750">
    <property type="term" value="F:delta(3,5)-delta(2,4)-dienoyl-CoA isomerase activity"/>
    <property type="evidence" value="ECO:0007669"/>
    <property type="project" value="TreeGrafter"/>
</dbReference>
<dbReference type="GO" id="GO:0008270">
    <property type="term" value="F:zinc ion binding"/>
    <property type="evidence" value="ECO:0007669"/>
    <property type="project" value="UniProtKB-KW"/>
</dbReference>
<keyword evidence="10" id="KW-1185">Reference proteome</keyword>
<comment type="pathway">
    <text evidence="1">Lipid metabolism; fatty acid beta-oxidation.</text>
</comment>
<evidence type="ECO:0000313" key="11">
    <source>
        <dbReference type="WBParaSite" id="ALUE_0001084901-mRNA-1"/>
    </source>
</evidence>
<keyword evidence="3" id="KW-0479">Metal-binding</keyword>
<dbReference type="PANTHER" id="PTHR43149:SF2">
    <property type="entry name" value="DELTA(3,5)-DELTA(2,4)-DIENOYL-COA ISOMERASE, MITOCHONDRIAL"/>
    <property type="match status" value="1"/>
</dbReference>
<keyword evidence="7" id="KW-0443">Lipid metabolism</keyword>
<keyword evidence="8" id="KW-0413">Isomerase</keyword>
<keyword evidence="5" id="KW-0276">Fatty acid metabolism</keyword>
<name>A0A0M3I2T0_ASCLU</name>
<organism evidence="10 11">
    <name type="scientific">Ascaris lumbricoides</name>
    <name type="common">Giant roundworm</name>
    <dbReference type="NCBI Taxonomy" id="6252"/>
    <lineage>
        <taxon>Eukaryota</taxon>
        <taxon>Metazoa</taxon>
        <taxon>Ecdysozoa</taxon>
        <taxon>Nematoda</taxon>
        <taxon>Chromadorea</taxon>
        <taxon>Rhabditida</taxon>
        <taxon>Spirurina</taxon>
        <taxon>Ascaridomorpha</taxon>
        <taxon>Ascaridoidea</taxon>
        <taxon>Ascarididae</taxon>
        <taxon>Ascaris</taxon>
    </lineage>
</organism>
<accession>A0A0M3I2T0</accession>
<dbReference type="WBParaSite" id="ALUE_0001084901-mRNA-1">
    <property type="protein sequence ID" value="ALUE_0001084901-mRNA-1"/>
    <property type="gene ID" value="ALUE_0001084901"/>
</dbReference>
<evidence type="ECO:0000256" key="3">
    <source>
        <dbReference type="ARBA" id="ARBA00022723"/>
    </source>
</evidence>
<evidence type="ECO:0000256" key="7">
    <source>
        <dbReference type="ARBA" id="ARBA00023098"/>
    </source>
</evidence>
<reference evidence="11" key="1">
    <citation type="submission" date="2017-02" db="UniProtKB">
        <authorList>
            <consortium name="WormBaseParasite"/>
        </authorList>
    </citation>
    <scope>IDENTIFICATION</scope>
</reference>
<evidence type="ECO:0000256" key="1">
    <source>
        <dbReference type="ARBA" id="ARBA00005005"/>
    </source>
</evidence>
<dbReference type="Gene3D" id="3.90.226.10">
    <property type="entry name" value="2-enoyl-CoA Hydratase, Chain A, domain 1"/>
    <property type="match status" value="1"/>
</dbReference>
<dbReference type="PANTHER" id="PTHR43149">
    <property type="entry name" value="ENOYL-COA HYDRATASE"/>
    <property type="match status" value="1"/>
</dbReference>
<dbReference type="Pfam" id="PF05253">
    <property type="entry name" value="zf-U11-48K"/>
    <property type="match status" value="1"/>
</dbReference>
<dbReference type="InterPro" id="IPR014748">
    <property type="entry name" value="Enoyl-CoA_hydra_C"/>
</dbReference>
<dbReference type="FunFam" id="1.10.12.10:FF:000004">
    <property type="entry name" value="Delta3,5-delta2,4-dienoyl-CoA isomerase"/>
    <property type="match status" value="1"/>
</dbReference>
<dbReference type="Gene3D" id="1.10.12.10">
    <property type="entry name" value="Lyase 2-enoyl-coa Hydratase, Chain A, domain 2"/>
    <property type="match status" value="1"/>
</dbReference>
<sequence length="405" mass="45391">MTEGSSIECSREELTRLMTCPYSNEHKIPSVDIFLHLAKCRKDYYRNHGSSIHLKKCKYNGCHFVPLPEIEFHEKICHSAELYHECEEKIKYPPIPMRDYRTEEKQTEAVVDDVPHLNASLTLLEPSFRSFTRKISKLELYLEFRKKDSALGTLVLPALNTTFRELHSVFQHLSENSKCRAIVLSGAGKSFCAGIDLQEGITSLIDIVQNDSLDVARKARRLRDLIAVCQDSFTSLERCMKPVIASAHGHCIGAGINLFACADIRYASADTVFSIREVDIGLAADVGVLNRINKLVGNDSLTRELAFTARDMQCSEAFKYGLISRQFATAEECLEAAIALGVEIAARSPIAVQGTKLTLNYARDHPVDDSINFIRTWNQSQLQSEDLVHAAMAAMSKKKPDFNDV</sequence>
<dbReference type="CDD" id="cd06558">
    <property type="entry name" value="crotonase-like"/>
    <property type="match status" value="1"/>
</dbReference>
<dbReference type="GO" id="GO:0006635">
    <property type="term" value="P:fatty acid beta-oxidation"/>
    <property type="evidence" value="ECO:0007669"/>
    <property type="project" value="UniProtKB-UniPathway"/>
</dbReference>
<keyword evidence="4" id="KW-0863">Zinc-finger</keyword>
<dbReference type="Pfam" id="PF00378">
    <property type="entry name" value="ECH_1"/>
    <property type="match status" value="1"/>
</dbReference>
<proteinExistence type="inferred from homology"/>
<dbReference type="GO" id="GO:0005739">
    <property type="term" value="C:mitochondrion"/>
    <property type="evidence" value="ECO:0007669"/>
    <property type="project" value="TreeGrafter"/>
</dbReference>
<comment type="similarity">
    <text evidence="2">Belongs to the enoyl-CoA hydratase/isomerase family.</text>
</comment>
<evidence type="ECO:0000256" key="6">
    <source>
        <dbReference type="ARBA" id="ARBA00022833"/>
    </source>
</evidence>
<dbReference type="Proteomes" id="UP000036681">
    <property type="component" value="Unplaced"/>
</dbReference>
<dbReference type="UniPathway" id="UPA00659"/>
<dbReference type="InterPro" id="IPR022776">
    <property type="entry name" value="TRM13/UPF0224_CHHC_Znf_dom"/>
</dbReference>
<dbReference type="InterPro" id="IPR001753">
    <property type="entry name" value="Enoyl-CoA_hydra/iso"/>
</dbReference>
<protein>
    <submittedName>
        <fullName evidence="11">CHHC U11-48K-type domain-containing protein</fullName>
    </submittedName>
</protein>
<evidence type="ECO:0000256" key="8">
    <source>
        <dbReference type="ARBA" id="ARBA00023235"/>
    </source>
</evidence>
<evidence type="ECO:0000256" key="4">
    <source>
        <dbReference type="ARBA" id="ARBA00022771"/>
    </source>
</evidence>
<feature type="domain" description="CHHC U11-48K-type" evidence="9">
    <location>
        <begin position="17"/>
        <end position="44"/>
    </location>
</feature>
<dbReference type="AlphaFoldDB" id="A0A0M3I2T0"/>
<evidence type="ECO:0000313" key="10">
    <source>
        <dbReference type="Proteomes" id="UP000036681"/>
    </source>
</evidence>
<dbReference type="SUPFAM" id="SSF52096">
    <property type="entry name" value="ClpP/crotonase"/>
    <property type="match status" value="1"/>
</dbReference>
<dbReference type="InterPro" id="IPR029045">
    <property type="entry name" value="ClpP/crotonase-like_dom_sf"/>
</dbReference>
<dbReference type="InterPro" id="IPR045002">
    <property type="entry name" value="Ech1-like"/>
</dbReference>
<keyword evidence="6" id="KW-0862">Zinc</keyword>